<evidence type="ECO:0000256" key="3">
    <source>
        <dbReference type="ARBA" id="ARBA00022475"/>
    </source>
</evidence>
<evidence type="ECO:0000313" key="10">
    <source>
        <dbReference type="Proteomes" id="UP000437736"/>
    </source>
</evidence>
<reference evidence="9 10" key="1">
    <citation type="submission" date="2019-11" db="EMBL/GenBank/DDBJ databases">
        <title>Acidiferrimicrobium australis gen. nov., sp. nov., an acidophilic and obligately heterotrophic, member of the Actinobacteria that catalyses dissimilatory oxido- reduction of iron isolated from metal-rich acidic water in Chile.</title>
        <authorList>
            <person name="Gonzalez D."/>
            <person name="Huber K."/>
            <person name="Hedrich S."/>
            <person name="Rojas-Villalobos C."/>
            <person name="Quatrini R."/>
            <person name="Dinamarca M.A."/>
            <person name="Schwarz A."/>
            <person name="Canales C."/>
            <person name="Nancucheo I."/>
        </authorList>
    </citation>
    <scope>NUCLEOTIDE SEQUENCE [LARGE SCALE GENOMIC DNA]</scope>
    <source>
        <strain evidence="9 10">USS-CCA1</strain>
    </source>
</reference>
<proteinExistence type="inferred from homology"/>
<keyword evidence="3" id="KW-1003">Cell membrane</keyword>
<dbReference type="PANTHER" id="PTHR32243">
    <property type="entry name" value="MALTOSE TRANSPORT SYSTEM PERMEASE-RELATED"/>
    <property type="match status" value="1"/>
</dbReference>
<comment type="similarity">
    <text evidence="7">Belongs to the binding-protein-dependent transport system permease family.</text>
</comment>
<evidence type="ECO:0000259" key="8">
    <source>
        <dbReference type="PROSITE" id="PS50928"/>
    </source>
</evidence>
<evidence type="ECO:0000256" key="6">
    <source>
        <dbReference type="ARBA" id="ARBA00023136"/>
    </source>
</evidence>
<keyword evidence="10" id="KW-1185">Reference proteome</keyword>
<feature type="transmembrane region" description="Helical" evidence="7">
    <location>
        <begin position="187"/>
        <end position="212"/>
    </location>
</feature>
<evidence type="ECO:0000313" key="9">
    <source>
        <dbReference type="EMBL" id="MST34517.1"/>
    </source>
</evidence>
<dbReference type="InterPro" id="IPR000515">
    <property type="entry name" value="MetI-like"/>
</dbReference>
<sequence>MYESTFARWFRRISLGLIALFAVFPLFVILETTVKPLRDVQNTWQWVPSHITFAPYAQIWTTIPLFHYFINSVIVSTISTVVAVTLAVFAGYAISRFEFRGRRLFSLAVLSTQMFPGILFLLPLYLIYVNIGRTIGINLYGSYLGLIITYLTFALPFSVWMLAGFFASIPTTLEEAAMVDGTGYWGALLRIVIPVARPGIVAVAVFSFMTAWGEVLFASVLTTQSTRTLAIGLQEYATQGNTAWNELMAAAVVVSIPVVVGFLALQRHLIRGLTSGSVKE</sequence>
<dbReference type="EMBL" id="WJHE01001048">
    <property type="protein sequence ID" value="MST34517.1"/>
    <property type="molecule type" value="Genomic_DNA"/>
</dbReference>
<dbReference type="CDD" id="cd06261">
    <property type="entry name" value="TM_PBP2"/>
    <property type="match status" value="1"/>
</dbReference>
<dbReference type="Gene3D" id="1.10.3720.10">
    <property type="entry name" value="MetI-like"/>
    <property type="match status" value="1"/>
</dbReference>
<keyword evidence="2 7" id="KW-0813">Transport</keyword>
<dbReference type="InterPro" id="IPR050901">
    <property type="entry name" value="BP-dep_ABC_trans_perm"/>
</dbReference>
<feature type="transmembrane region" description="Helical" evidence="7">
    <location>
        <begin position="140"/>
        <end position="166"/>
    </location>
</feature>
<dbReference type="PANTHER" id="PTHR32243:SF18">
    <property type="entry name" value="INNER MEMBRANE ABC TRANSPORTER PERMEASE PROTEIN YCJP"/>
    <property type="match status" value="1"/>
</dbReference>
<dbReference type="Pfam" id="PF00528">
    <property type="entry name" value="BPD_transp_1"/>
    <property type="match status" value="1"/>
</dbReference>
<dbReference type="SUPFAM" id="SSF161098">
    <property type="entry name" value="MetI-like"/>
    <property type="match status" value="1"/>
</dbReference>
<evidence type="ECO:0000256" key="1">
    <source>
        <dbReference type="ARBA" id="ARBA00004651"/>
    </source>
</evidence>
<gene>
    <name evidence="9" type="ORF">GHK86_17540</name>
</gene>
<keyword evidence="5 7" id="KW-1133">Transmembrane helix</keyword>
<keyword evidence="6 7" id="KW-0472">Membrane</keyword>
<name>A0ABW9QXC7_9ACTN</name>
<dbReference type="Proteomes" id="UP000437736">
    <property type="component" value="Unassembled WGS sequence"/>
</dbReference>
<dbReference type="PROSITE" id="PS50928">
    <property type="entry name" value="ABC_TM1"/>
    <property type="match status" value="1"/>
</dbReference>
<feature type="transmembrane region" description="Helical" evidence="7">
    <location>
        <begin position="104"/>
        <end position="128"/>
    </location>
</feature>
<organism evidence="9 10">
    <name type="scientific">Acidiferrimicrobium australe</name>
    <dbReference type="NCBI Taxonomy" id="2664430"/>
    <lineage>
        <taxon>Bacteria</taxon>
        <taxon>Bacillati</taxon>
        <taxon>Actinomycetota</taxon>
        <taxon>Acidimicrobiia</taxon>
        <taxon>Acidimicrobiales</taxon>
        <taxon>Acidimicrobiaceae</taxon>
        <taxon>Acidiferrimicrobium</taxon>
    </lineage>
</organism>
<comment type="subcellular location">
    <subcellularLocation>
        <location evidence="1 7">Cell membrane</location>
        <topology evidence="1 7">Multi-pass membrane protein</topology>
    </subcellularLocation>
</comment>
<evidence type="ECO:0000256" key="2">
    <source>
        <dbReference type="ARBA" id="ARBA00022448"/>
    </source>
</evidence>
<comment type="caution">
    <text evidence="9">The sequence shown here is derived from an EMBL/GenBank/DDBJ whole genome shotgun (WGS) entry which is preliminary data.</text>
</comment>
<accession>A0ABW9QXC7</accession>
<keyword evidence="4 7" id="KW-0812">Transmembrane</keyword>
<feature type="transmembrane region" description="Helical" evidence="7">
    <location>
        <begin position="68"/>
        <end position="92"/>
    </location>
</feature>
<feature type="transmembrane region" description="Helical" evidence="7">
    <location>
        <begin position="12"/>
        <end position="30"/>
    </location>
</feature>
<feature type="transmembrane region" description="Helical" evidence="7">
    <location>
        <begin position="247"/>
        <end position="265"/>
    </location>
</feature>
<evidence type="ECO:0000256" key="7">
    <source>
        <dbReference type="RuleBase" id="RU363032"/>
    </source>
</evidence>
<dbReference type="InterPro" id="IPR035906">
    <property type="entry name" value="MetI-like_sf"/>
</dbReference>
<protein>
    <submittedName>
        <fullName evidence="9">ABC transporter permease subunit</fullName>
    </submittedName>
</protein>
<feature type="domain" description="ABC transmembrane type-1" evidence="8">
    <location>
        <begin position="69"/>
        <end position="265"/>
    </location>
</feature>
<evidence type="ECO:0000256" key="5">
    <source>
        <dbReference type="ARBA" id="ARBA00022989"/>
    </source>
</evidence>
<evidence type="ECO:0000256" key="4">
    <source>
        <dbReference type="ARBA" id="ARBA00022692"/>
    </source>
</evidence>